<dbReference type="PROSITE" id="PS00237">
    <property type="entry name" value="G_PROTEIN_RECEP_F1_1"/>
    <property type="match status" value="1"/>
</dbReference>
<comment type="similarity">
    <text evidence="11">Belongs to the G-protein coupled receptor 1 family.</text>
</comment>
<reference evidence="15" key="1">
    <citation type="journal article" date="2016" name="PLoS Biol.">
        <title>GPCRs Direct Germline Development and Somatic Gonad Function in Planarians.</title>
        <authorList>
            <person name="Saberi A."/>
            <person name="Jamal A."/>
            <person name="Beets I."/>
            <person name="Schoofs L."/>
            <person name="Newmark P.A."/>
        </authorList>
    </citation>
    <scope>NUCLEOTIDE SEQUENCE</scope>
</reference>
<feature type="transmembrane region" description="Helical" evidence="13">
    <location>
        <begin position="101"/>
        <end position="123"/>
    </location>
</feature>
<evidence type="ECO:0000256" key="9">
    <source>
        <dbReference type="ARBA" id="ARBA00023180"/>
    </source>
</evidence>
<dbReference type="SMART" id="SM01381">
    <property type="entry name" value="7TM_GPCR_Srsx"/>
    <property type="match status" value="1"/>
</dbReference>
<gene>
    <name evidence="15" type="primary">gcr064</name>
</gene>
<dbReference type="EMBL" id="KX018874">
    <property type="protein sequence ID" value="ANO39035.1"/>
    <property type="molecule type" value="mRNA"/>
</dbReference>
<keyword evidence="9" id="KW-0325">Glycoprotein</keyword>
<keyword evidence="7" id="KW-1015">Disulfide bond</keyword>
<dbReference type="InterPro" id="IPR000276">
    <property type="entry name" value="GPCR_Rhodpsn"/>
</dbReference>
<dbReference type="SUPFAM" id="SSF81321">
    <property type="entry name" value="Family A G protein-coupled receptor-like"/>
    <property type="match status" value="1"/>
</dbReference>
<evidence type="ECO:0000256" key="2">
    <source>
        <dbReference type="ARBA" id="ARBA00022475"/>
    </source>
</evidence>
<feature type="transmembrane region" description="Helical" evidence="13">
    <location>
        <begin position="213"/>
        <end position="237"/>
    </location>
</feature>
<feature type="transmembrane region" description="Helical" evidence="13">
    <location>
        <begin position="257"/>
        <end position="284"/>
    </location>
</feature>
<accession>A0A193KUP0</accession>
<keyword evidence="3 11" id="KW-0812">Transmembrane</keyword>
<proteinExistence type="evidence at transcript level"/>
<dbReference type="CDD" id="cd15096">
    <property type="entry name" value="7tmA_AstA_R_insect"/>
    <property type="match status" value="1"/>
</dbReference>
<dbReference type="PRINTS" id="PR00663">
    <property type="entry name" value="GALANINR"/>
</dbReference>
<keyword evidence="2" id="KW-1003">Cell membrane</keyword>
<evidence type="ECO:0000256" key="10">
    <source>
        <dbReference type="ARBA" id="ARBA00023224"/>
    </source>
</evidence>
<evidence type="ECO:0000256" key="5">
    <source>
        <dbReference type="ARBA" id="ARBA00023040"/>
    </source>
</evidence>
<keyword evidence="6 13" id="KW-0472">Membrane</keyword>
<dbReference type="Gene3D" id="1.20.1070.10">
    <property type="entry name" value="Rhodopsin 7-helix transmembrane proteins"/>
    <property type="match status" value="1"/>
</dbReference>
<evidence type="ECO:0000256" key="8">
    <source>
        <dbReference type="ARBA" id="ARBA00023170"/>
    </source>
</evidence>
<dbReference type="AlphaFoldDB" id="A0A193KUP0"/>
<evidence type="ECO:0000259" key="14">
    <source>
        <dbReference type="PROSITE" id="PS50262"/>
    </source>
</evidence>
<evidence type="ECO:0000256" key="12">
    <source>
        <dbReference type="SAM" id="MobiDB-lite"/>
    </source>
</evidence>
<protein>
    <submittedName>
        <fullName evidence="15">GCR064</fullName>
    </submittedName>
</protein>
<evidence type="ECO:0000256" key="7">
    <source>
        <dbReference type="ARBA" id="ARBA00023157"/>
    </source>
</evidence>
<keyword evidence="10 11" id="KW-0807">Transducer</keyword>
<evidence type="ECO:0000256" key="3">
    <source>
        <dbReference type="ARBA" id="ARBA00022692"/>
    </source>
</evidence>
<evidence type="ECO:0000256" key="1">
    <source>
        <dbReference type="ARBA" id="ARBA00004651"/>
    </source>
</evidence>
<dbReference type="PANTHER" id="PTHR45695:SF23">
    <property type="entry name" value="GALANIN-LIKE G-PROTEIN COUPLED RECEPTOR NPR-9"/>
    <property type="match status" value="1"/>
</dbReference>
<name>A0A193KUP0_SCHMD</name>
<dbReference type="GO" id="GO:0005886">
    <property type="term" value="C:plasma membrane"/>
    <property type="evidence" value="ECO:0007669"/>
    <property type="project" value="UniProtKB-SubCell"/>
</dbReference>
<dbReference type="InterPro" id="IPR000405">
    <property type="entry name" value="Galanin_rcpt"/>
</dbReference>
<feature type="transmembrane region" description="Helical" evidence="13">
    <location>
        <begin position="65"/>
        <end position="89"/>
    </location>
</feature>
<dbReference type="GO" id="GO:0004930">
    <property type="term" value="F:G protein-coupled receptor activity"/>
    <property type="evidence" value="ECO:0007669"/>
    <property type="project" value="UniProtKB-KW"/>
</dbReference>
<evidence type="ECO:0000313" key="15">
    <source>
        <dbReference type="EMBL" id="ANO39035.1"/>
    </source>
</evidence>
<dbReference type="InterPro" id="IPR017452">
    <property type="entry name" value="GPCR_Rhodpsn_7TM"/>
</dbReference>
<evidence type="ECO:0000256" key="4">
    <source>
        <dbReference type="ARBA" id="ARBA00022989"/>
    </source>
</evidence>
<keyword evidence="5 11" id="KW-0297">G-protein coupled receptor</keyword>
<evidence type="ECO:0000256" key="11">
    <source>
        <dbReference type="RuleBase" id="RU000688"/>
    </source>
</evidence>
<feature type="domain" description="G-protein coupled receptors family 1 profile" evidence="14">
    <location>
        <begin position="44"/>
        <end position="315"/>
    </location>
</feature>
<dbReference type="PROSITE" id="PS50262">
    <property type="entry name" value="G_PROTEIN_RECEP_F1_2"/>
    <property type="match status" value="1"/>
</dbReference>
<dbReference type="OrthoDB" id="2132067at2759"/>
<feature type="transmembrane region" description="Helical" evidence="13">
    <location>
        <begin position="20"/>
        <end position="53"/>
    </location>
</feature>
<evidence type="ECO:0000256" key="13">
    <source>
        <dbReference type="SAM" id="Phobius"/>
    </source>
</evidence>
<feature type="transmembrane region" description="Helical" evidence="13">
    <location>
        <begin position="296"/>
        <end position="318"/>
    </location>
</feature>
<feature type="transmembrane region" description="Helical" evidence="13">
    <location>
        <begin position="144"/>
        <end position="164"/>
    </location>
</feature>
<dbReference type="PRINTS" id="PR00237">
    <property type="entry name" value="GPCRRHODOPSN"/>
</dbReference>
<sequence length="413" mass="47057">MINNKTFLFSPPCNVSTVNIYEFVLTSIVVPILFGLIIILGAFGNIMVLVVIIFNKKMRNSTNILIASLAIADLTFIAFCIPFTGVIYVKQGWPLGESFCRIYQFLIYVTAYCSVYTLVLMCFDRFLAVVHPISSSLVRSDRNTFLGVVVMWILFTGTNLPLLLNSGVIKGRKESKVNCVVYYCSYLPLVRWNDTTDQYVVDIKFGKRFFTSFFIFAYFLPLLMISLLYGKLLCRLLHGRTSKMAQSNEALKSKKRVTIMVVIVIVAFAACWLPIQSVFLLQIYEFDVGGPLFRTIHIFSNCLAYANSMVNPILYAFLSENFRRSFRDLLCCQATQSRVEYEKTHFSHNRGGSNSFKGRTRRQSKNDGNDMKTSSMRAIETTQNDVLINCNSTTKLNDNKEEITVFLETNLDL</sequence>
<comment type="subcellular location">
    <subcellularLocation>
        <location evidence="1">Cell membrane</location>
        <topology evidence="1">Multi-pass membrane protein</topology>
    </subcellularLocation>
</comment>
<organism evidence="15">
    <name type="scientific">Schmidtea mediterranea</name>
    <name type="common">Freshwater planarian flatworm</name>
    <dbReference type="NCBI Taxonomy" id="79327"/>
    <lineage>
        <taxon>Eukaryota</taxon>
        <taxon>Metazoa</taxon>
        <taxon>Spiralia</taxon>
        <taxon>Lophotrochozoa</taxon>
        <taxon>Platyhelminthes</taxon>
        <taxon>Rhabditophora</taxon>
        <taxon>Seriata</taxon>
        <taxon>Tricladida</taxon>
        <taxon>Continenticola</taxon>
        <taxon>Geoplanoidea</taxon>
        <taxon>Dugesiidae</taxon>
        <taxon>Schmidtea</taxon>
    </lineage>
</organism>
<dbReference type="PANTHER" id="PTHR45695">
    <property type="entry name" value="LEUCOKININ RECEPTOR-RELATED"/>
    <property type="match status" value="1"/>
</dbReference>
<feature type="region of interest" description="Disordered" evidence="12">
    <location>
        <begin position="343"/>
        <end position="375"/>
    </location>
</feature>
<keyword evidence="8 11" id="KW-0675">Receptor</keyword>
<evidence type="ECO:0000256" key="6">
    <source>
        <dbReference type="ARBA" id="ARBA00023136"/>
    </source>
</evidence>
<dbReference type="Pfam" id="PF00001">
    <property type="entry name" value="7tm_1"/>
    <property type="match status" value="1"/>
</dbReference>
<keyword evidence="4 13" id="KW-1133">Transmembrane helix</keyword>